<reference evidence="2" key="1">
    <citation type="submission" date="2021-11" db="EMBL/GenBank/DDBJ databases">
        <title>Description of novel Flavobacterium species.</title>
        <authorList>
            <person name="Saticioglu I.B."/>
            <person name="Ay H."/>
            <person name="Altun S."/>
            <person name="Duman M."/>
        </authorList>
    </citation>
    <scope>NUCLEOTIDE SEQUENCE</scope>
    <source>
        <strain evidence="2">F-126</strain>
    </source>
</reference>
<feature type="region of interest" description="Disordered" evidence="1">
    <location>
        <begin position="431"/>
        <end position="462"/>
    </location>
</feature>
<keyword evidence="3" id="KW-1185">Reference proteome</keyword>
<sequence>MLLYLFSDVTSAIRTYGYQYDQLNRLLEATYKTPNLADNKNYFGESMDYDKNGNITKLQRQYMAGVSSNPYVGDMDILGYFYETNSNRLMKVTDTSNQLQGFNDDSNGFNDSGDDYAYDLNGNLIKDENKNITGIVYNHLNLPKKIVFGTAGSIEYIYNATGQKLEKIVKETSGTVHTDYLGGFQYRYVEGQGDQKGGDQGGGNEGGGDPPAPEDPNDPKNPPIFTPDPVKDPPVEANRFGGFTAQSASRAAPSRPTLEFFPTAEGYYDYIGKKYVYQYKDHLGNIRLSYAKNPATQVLTIIDENNYYPFGLKHNGYNDYVPTSNKYKYNGKELQDELQLNVYDYGARNYDPALGRWMNIDPLAEQSRRWSPYNYTYNNPNYFIDPDGMLVDTSKIKEEGKDDGSSMGKYLEEQAEISKKSNEEFKKYLESVKSDNDDENESNDKDDDDDQRGKKVTKQSAGIKKGDTAETMVAKILKAMKTGDYIDGGDLSFLNSQIGLILDEATMGANGELNIERTFAGRVAGIGSDAKLSLKAGTLNGMKGFNFKLSGVSDGIKKKIYTSGFINDNKLYVNEKGKLYVVPIN</sequence>
<evidence type="ECO:0008006" key="4">
    <source>
        <dbReference type="Google" id="ProtNLM"/>
    </source>
</evidence>
<accession>A0ABS8M5W2</accession>
<name>A0ABS8M5W2_9FLAO</name>
<dbReference type="Proteomes" id="UP001430700">
    <property type="component" value="Unassembled WGS sequence"/>
</dbReference>
<feature type="compositionally biased region" description="Pro residues" evidence="1">
    <location>
        <begin position="210"/>
        <end position="226"/>
    </location>
</feature>
<dbReference type="Gene3D" id="2.180.10.10">
    <property type="entry name" value="RHS repeat-associated core"/>
    <property type="match status" value="1"/>
</dbReference>
<feature type="compositionally biased region" description="Acidic residues" evidence="1">
    <location>
        <begin position="436"/>
        <end position="450"/>
    </location>
</feature>
<evidence type="ECO:0000313" key="2">
    <source>
        <dbReference type="EMBL" id="MCC9020227.1"/>
    </source>
</evidence>
<feature type="region of interest" description="Disordered" evidence="1">
    <location>
        <begin position="190"/>
        <end position="250"/>
    </location>
</feature>
<comment type="caution">
    <text evidence="2">The sequence shown here is derived from an EMBL/GenBank/DDBJ whole genome shotgun (WGS) entry which is preliminary data.</text>
</comment>
<dbReference type="NCBIfam" id="TIGR03696">
    <property type="entry name" value="Rhs_assc_core"/>
    <property type="match status" value="1"/>
</dbReference>
<dbReference type="PANTHER" id="PTHR32305:SF15">
    <property type="entry name" value="PROTEIN RHSA-RELATED"/>
    <property type="match status" value="1"/>
</dbReference>
<dbReference type="PANTHER" id="PTHR32305">
    <property type="match status" value="1"/>
</dbReference>
<dbReference type="EMBL" id="JAJJMN010000002">
    <property type="protein sequence ID" value="MCC9020227.1"/>
    <property type="molecule type" value="Genomic_DNA"/>
</dbReference>
<evidence type="ECO:0000256" key="1">
    <source>
        <dbReference type="SAM" id="MobiDB-lite"/>
    </source>
</evidence>
<feature type="compositionally biased region" description="Gly residues" evidence="1">
    <location>
        <begin position="194"/>
        <end position="209"/>
    </location>
</feature>
<dbReference type="InterPro" id="IPR050708">
    <property type="entry name" value="T6SS_VgrG/RHS"/>
</dbReference>
<gene>
    <name evidence="2" type="ORF">LNQ34_20885</name>
</gene>
<protein>
    <recommendedName>
        <fullName evidence="4">RHS repeat-associated core domain-containing protein</fullName>
    </recommendedName>
</protein>
<evidence type="ECO:0000313" key="3">
    <source>
        <dbReference type="Proteomes" id="UP001430700"/>
    </source>
</evidence>
<proteinExistence type="predicted"/>
<dbReference type="InterPro" id="IPR022385">
    <property type="entry name" value="Rhs_assc_core"/>
</dbReference>
<organism evidence="2 3">
    <name type="scientific">Flavobacterium lipolyticum</name>
    <dbReference type="NCBI Taxonomy" id="2893754"/>
    <lineage>
        <taxon>Bacteria</taxon>
        <taxon>Pseudomonadati</taxon>
        <taxon>Bacteroidota</taxon>
        <taxon>Flavobacteriia</taxon>
        <taxon>Flavobacteriales</taxon>
        <taxon>Flavobacteriaceae</taxon>
        <taxon>Flavobacterium</taxon>
    </lineage>
</organism>
<dbReference type="RefSeq" id="WP_230001115.1">
    <property type="nucleotide sequence ID" value="NZ_JAJJMN010000002.1"/>
</dbReference>